<sequence length="339" mass="37542">MRKPFKILCIDGGGIKGLFSAQVLAEFEEAFKTSTSGHFDLVCGTSTGGIIALGVAAGIPMKDIVQFYIDNGPQIFAQRWKMGKLGEWLFTLKQALIKSKYSDKALRNALVKVFGAKKIGESQNLLCIPAFNITTSTPRIFKKDYGHLNQDDNKTFVEVALATAAAPTYFPVQEIDSVQYVDGGVYANNPVLVGLTEAVFKGYWIKPKDKRGPEDYDGVQILSISSCKVPTGDYAKCKDRSFFRWITTLFDTYGDGQSKSNDFFINVIKPHLDFEIEIKRVENTPISCMQAEKVSLDKAGKDSLTILKGIGSIVGNNEKNDPSVIRFFRENKTINPSKI</sequence>
<dbReference type="InterPro" id="IPR016035">
    <property type="entry name" value="Acyl_Trfase/lysoPLipase"/>
</dbReference>
<dbReference type="Gene3D" id="3.40.1090.10">
    <property type="entry name" value="Cytosolic phospholipase A2 catalytic domain"/>
    <property type="match status" value="1"/>
</dbReference>
<evidence type="ECO:0000259" key="4">
    <source>
        <dbReference type="PROSITE" id="PS51635"/>
    </source>
</evidence>
<feature type="active site" description="Nucleophile" evidence="3">
    <location>
        <position position="46"/>
    </location>
</feature>
<keyword evidence="3" id="KW-0442">Lipid degradation</keyword>
<dbReference type="SUPFAM" id="SSF52151">
    <property type="entry name" value="FabD/lysophospholipase-like"/>
    <property type="match status" value="1"/>
</dbReference>
<feature type="short sequence motif" description="GXGXXG" evidence="3">
    <location>
        <begin position="12"/>
        <end position="17"/>
    </location>
</feature>
<dbReference type="GO" id="GO:0016042">
    <property type="term" value="P:lipid catabolic process"/>
    <property type="evidence" value="ECO:0007669"/>
    <property type="project" value="UniProtKB-UniRule"/>
</dbReference>
<organism evidence="5">
    <name type="scientific">Paraprevotella clara</name>
    <dbReference type="NCBI Taxonomy" id="454154"/>
    <lineage>
        <taxon>Bacteria</taxon>
        <taxon>Pseudomonadati</taxon>
        <taxon>Bacteroidota</taxon>
        <taxon>Bacteroidia</taxon>
        <taxon>Bacteroidales</taxon>
        <taxon>Prevotellaceae</taxon>
        <taxon>Paraprevotella</taxon>
    </lineage>
</organism>
<dbReference type="PANTHER" id="PTHR32176:SF92">
    <property type="entry name" value="XYLOSE ISOMERASE"/>
    <property type="match status" value="1"/>
</dbReference>
<dbReference type="PROSITE" id="PS51635">
    <property type="entry name" value="PNPLA"/>
    <property type="match status" value="1"/>
</dbReference>
<feature type="domain" description="PNPLA" evidence="4">
    <location>
        <begin position="8"/>
        <end position="195"/>
    </location>
</feature>
<evidence type="ECO:0000256" key="3">
    <source>
        <dbReference type="PROSITE-ProRule" id="PRU01161"/>
    </source>
</evidence>
<protein>
    <submittedName>
        <fullName evidence="5">Patatin-like phospholipase</fullName>
    </submittedName>
</protein>
<name>A0A6N2YHL0_9BACT</name>
<dbReference type="PANTHER" id="PTHR32176">
    <property type="entry name" value="XYLOSE ISOMERASE"/>
    <property type="match status" value="1"/>
</dbReference>
<feature type="active site" description="Proton acceptor" evidence="3">
    <location>
        <position position="182"/>
    </location>
</feature>
<keyword evidence="2 3" id="KW-0443">Lipid metabolism</keyword>
<evidence type="ECO:0000256" key="2">
    <source>
        <dbReference type="ARBA" id="ARBA00023098"/>
    </source>
</evidence>
<gene>
    <name evidence="5" type="ORF">PCLFYP37_00042</name>
</gene>
<comment type="similarity">
    <text evidence="1">Belongs to the patatin family.</text>
</comment>
<accession>A0A6N2YHL0</accession>
<dbReference type="EMBL" id="CACRUT010000001">
    <property type="protein sequence ID" value="VYT65366.1"/>
    <property type="molecule type" value="Genomic_DNA"/>
</dbReference>
<dbReference type="NCBIfam" id="NF041079">
    <property type="entry name" value="CBASS_lipase"/>
    <property type="match status" value="1"/>
</dbReference>
<feature type="short sequence motif" description="DGA/G" evidence="3">
    <location>
        <begin position="182"/>
        <end position="184"/>
    </location>
</feature>
<evidence type="ECO:0000313" key="5">
    <source>
        <dbReference type="EMBL" id="VYT65366.1"/>
    </source>
</evidence>
<reference evidence="5" key="1">
    <citation type="submission" date="2019-11" db="EMBL/GenBank/DDBJ databases">
        <authorList>
            <person name="Feng L."/>
        </authorList>
    </citation>
    <scope>NUCLEOTIDE SEQUENCE</scope>
    <source>
        <strain evidence="5">PclaraLFYP37</strain>
    </source>
</reference>
<dbReference type="RefSeq" id="WP_412443245.1">
    <property type="nucleotide sequence ID" value="NZ_CACRUT010000001.1"/>
</dbReference>
<evidence type="ECO:0000256" key="1">
    <source>
        <dbReference type="ARBA" id="ARBA00010240"/>
    </source>
</evidence>
<dbReference type="AlphaFoldDB" id="A0A6N2YHL0"/>
<proteinExistence type="inferred from homology"/>
<dbReference type="GO" id="GO:0004620">
    <property type="term" value="F:phospholipase activity"/>
    <property type="evidence" value="ECO:0007669"/>
    <property type="project" value="TreeGrafter"/>
</dbReference>
<keyword evidence="3" id="KW-0378">Hydrolase</keyword>
<feature type="short sequence motif" description="GXSXG" evidence="3">
    <location>
        <begin position="44"/>
        <end position="48"/>
    </location>
</feature>
<dbReference type="Pfam" id="PF01734">
    <property type="entry name" value="Patatin"/>
    <property type="match status" value="1"/>
</dbReference>
<dbReference type="CDD" id="cd07199">
    <property type="entry name" value="Pat17_PNPLA8_PNPLA9_like"/>
    <property type="match status" value="1"/>
</dbReference>
<dbReference type="GO" id="GO:0047372">
    <property type="term" value="F:monoacylglycerol lipase activity"/>
    <property type="evidence" value="ECO:0007669"/>
    <property type="project" value="TreeGrafter"/>
</dbReference>
<dbReference type="InterPro" id="IPR002641">
    <property type="entry name" value="PNPLA_dom"/>
</dbReference>